<sequence>MSEIETIPIVLIGGGSVGKSCLALMYVQESFVEDYDPTIAETYEKDIVLDNKKCHLQIIDTAGQEEYRSARDKYIKLGEGFMIVFSVISRSSFIEAKNLHESIKRAQKINSTQVPAVTVANKLDLQESRIITKEEGLDLAKKYNSPYFETSAKNNVSVCEAFEQIVRNVRAARIKNQQTNANKSVKKKKKRCIIF</sequence>
<organism evidence="3 4">
    <name type="scientific">Anaeramoeba ignava</name>
    <name type="common">Anaerobic marine amoeba</name>
    <dbReference type="NCBI Taxonomy" id="1746090"/>
    <lineage>
        <taxon>Eukaryota</taxon>
        <taxon>Metamonada</taxon>
        <taxon>Anaeramoebidae</taxon>
        <taxon>Anaeramoeba</taxon>
    </lineage>
</organism>
<dbReference type="InterPro" id="IPR005225">
    <property type="entry name" value="Small_GTP-bd"/>
</dbReference>
<dbReference type="CDD" id="cd00876">
    <property type="entry name" value="Ras"/>
    <property type="match status" value="1"/>
</dbReference>
<dbReference type="SUPFAM" id="SSF52540">
    <property type="entry name" value="P-loop containing nucleoside triphosphate hydrolases"/>
    <property type="match status" value="1"/>
</dbReference>
<dbReference type="OMA" id="NPTIEDN"/>
<dbReference type="Proteomes" id="UP001149090">
    <property type="component" value="Unassembled WGS sequence"/>
</dbReference>
<evidence type="ECO:0000313" key="4">
    <source>
        <dbReference type="Proteomes" id="UP001149090"/>
    </source>
</evidence>
<keyword evidence="2" id="KW-0342">GTP-binding</keyword>
<dbReference type="SMART" id="SM00175">
    <property type="entry name" value="RAB"/>
    <property type="match status" value="1"/>
</dbReference>
<dbReference type="AlphaFoldDB" id="A0A9Q0L9R9"/>
<dbReference type="NCBIfam" id="TIGR00231">
    <property type="entry name" value="small_GTP"/>
    <property type="match status" value="1"/>
</dbReference>
<dbReference type="PROSITE" id="PS51419">
    <property type="entry name" value="RAB"/>
    <property type="match status" value="1"/>
</dbReference>
<dbReference type="InterPro" id="IPR027417">
    <property type="entry name" value="P-loop_NTPase"/>
</dbReference>
<proteinExistence type="predicted"/>
<dbReference type="SMART" id="SM00173">
    <property type="entry name" value="RAS"/>
    <property type="match status" value="1"/>
</dbReference>
<dbReference type="Gene3D" id="3.40.50.300">
    <property type="entry name" value="P-loop containing nucleotide triphosphate hydrolases"/>
    <property type="match status" value="1"/>
</dbReference>
<dbReference type="InterPro" id="IPR001806">
    <property type="entry name" value="Small_GTPase"/>
</dbReference>
<evidence type="ECO:0000256" key="1">
    <source>
        <dbReference type="ARBA" id="ARBA00022741"/>
    </source>
</evidence>
<dbReference type="PRINTS" id="PR00449">
    <property type="entry name" value="RASTRNSFRMNG"/>
</dbReference>
<dbReference type="FunFam" id="3.40.50.300:FF:001423">
    <property type="entry name" value="Ras family GTPase"/>
    <property type="match status" value="1"/>
</dbReference>
<dbReference type="SMART" id="SM00174">
    <property type="entry name" value="RHO"/>
    <property type="match status" value="1"/>
</dbReference>
<dbReference type="Pfam" id="PF00071">
    <property type="entry name" value="Ras"/>
    <property type="match status" value="1"/>
</dbReference>
<dbReference type="EMBL" id="JAPDFW010000125">
    <property type="protein sequence ID" value="KAJ5067643.1"/>
    <property type="molecule type" value="Genomic_DNA"/>
</dbReference>
<evidence type="ECO:0000313" key="3">
    <source>
        <dbReference type="EMBL" id="KAJ5067643.1"/>
    </source>
</evidence>
<dbReference type="GO" id="GO:0003924">
    <property type="term" value="F:GTPase activity"/>
    <property type="evidence" value="ECO:0007669"/>
    <property type="project" value="InterPro"/>
</dbReference>
<reference evidence="3" key="1">
    <citation type="submission" date="2022-10" db="EMBL/GenBank/DDBJ databases">
        <title>Novel sulphate-reducing endosymbionts in the free-living metamonad Anaeramoeba.</title>
        <authorList>
            <person name="Jerlstrom-Hultqvist J."/>
            <person name="Cepicka I."/>
            <person name="Gallot-Lavallee L."/>
            <person name="Salas-Leiva D."/>
            <person name="Curtis B.A."/>
            <person name="Zahonova K."/>
            <person name="Pipaliya S."/>
            <person name="Dacks J."/>
            <person name="Roger A.J."/>
        </authorList>
    </citation>
    <scope>NUCLEOTIDE SEQUENCE</scope>
    <source>
        <strain evidence="3">BMAN</strain>
    </source>
</reference>
<gene>
    <name evidence="3" type="ORF">M0811_02831</name>
</gene>
<accession>A0A9Q0L9R9</accession>
<protein>
    <submittedName>
        <fullName evidence="3">Ras-like protein</fullName>
    </submittedName>
</protein>
<keyword evidence="4" id="KW-1185">Reference proteome</keyword>
<dbReference type="PROSITE" id="PS51420">
    <property type="entry name" value="RHO"/>
    <property type="match status" value="1"/>
</dbReference>
<name>A0A9Q0L9R9_ANAIG</name>
<dbReference type="GO" id="GO:0016020">
    <property type="term" value="C:membrane"/>
    <property type="evidence" value="ECO:0007669"/>
    <property type="project" value="InterPro"/>
</dbReference>
<keyword evidence="1" id="KW-0547">Nucleotide-binding</keyword>
<dbReference type="InterPro" id="IPR020849">
    <property type="entry name" value="Small_GTPase_Ras-type"/>
</dbReference>
<dbReference type="GO" id="GO:0007165">
    <property type="term" value="P:signal transduction"/>
    <property type="evidence" value="ECO:0007669"/>
    <property type="project" value="InterPro"/>
</dbReference>
<evidence type="ECO:0000256" key="2">
    <source>
        <dbReference type="ARBA" id="ARBA00023134"/>
    </source>
</evidence>
<dbReference type="GO" id="GO:0005525">
    <property type="term" value="F:GTP binding"/>
    <property type="evidence" value="ECO:0007669"/>
    <property type="project" value="UniProtKB-KW"/>
</dbReference>
<dbReference type="PANTHER" id="PTHR24070">
    <property type="entry name" value="RAS, DI-RAS, AND RHEB FAMILY MEMBERS OF SMALL GTPASE SUPERFAMILY"/>
    <property type="match status" value="1"/>
</dbReference>
<comment type="caution">
    <text evidence="3">The sequence shown here is derived from an EMBL/GenBank/DDBJ whole genome shotgun (WGS) entry which is preliminary data.</text>
</comment>
<dbReference type="PROSITE" id="PS51421">
    <property type="entry name" value="RAS"/>
    <property type="match status" value="1"/>
</dbReference>